<dbReference type="SUPFAM" id="SSF161098">
    <property type="entry name" value="MetI-like"/>
    <property type="match status" value="1"/>
</dbReference>
<dbReference type="InterPro" id="IPR000515">
    <property type="entry name" value="MetI-like"/>
</dbReference>
<feature type="domain" description="ABC transmembrane type-1" evidence="8">
    <location>
        <begin position="95"/>
        <end position="300"/>
    </location>
</feature>
<evidence type="ECO:0000256" key="4">
    <source>
        <dbReference type="ARBA" id="ARBA00022692"/>
    </source>
</evidence>
<dbReference type="Proteomes" id="UP000515708">
    <property type="component" value="Chromosome"/>
</dbReference>
<proteinExistence type="inferred from homology"/>
<evidence type="ECO:0000313" key="9">
    <source>
        <dbReference type="EMBL" id="QMU96471.1"/>
    </source>
</evidence>
<protein>
    <submittedName>
        <fullName evidence="9">ABC transporter permease</fullName>
    </submittedName>
</protein>
<dbReference type="GO" id="GO:0005886">
    <property type="term" value="C:plasma membrane"/>
    <property type="evidence" value="ECO:0007669"/>
    <property type="project" value="UniProtKB-SubCell"/>
</dbReference>
<evidence type="ECO:0000313" key="10">
    <source>
        <dbReference type="Proteomes" id="UP000515708"/>
    </source>
</evidence>
<keyword evidence="3" id="KW-1003">Cell membrane</keyword>
<dbReference type="CDD" id="cd06261">
    <property type="entry name" value="TM_PBP2"/>
    <property type="match status" value="1"/>
</dbReference>
<keyword evidence="4 7" id="KW-0812">Transmembrane</keyword>
<evidence type="ECO:0000256" key="7">
    <source>
        <dbReference type="RuleBase" id="RU363032"/>
    </source>
</evidence>
<dbReference type="AlphaFoldDB" id="A0A7D7WEF9"/>
<dbReference type="PANTHER" id="PTHR43163">
    <property type="entry name" value="DIPEPTIDE TRANSPORT SYSTEM PERMEASE PROTEIN DPPB-RELATED"/>
    <property type="match status" value="1"/>
</dbReference>
<dbReference type="EMBL" id="CP043732">
    <property type="protein sequence ID" value="QMU96471.1"/>
    <property type="molecule type" value="Genomic_DNA"/>
</dbReference>
<feature type="transmembrane region" description="Helical" evidence="7">
    <location>
        <begin position="281"/>
        <end position="307"/>
    </location>
</feature>
<evidence type="ECO:0000256" key="2">
    <source>
        <dbReference type="ARBA" id="ARBA00022448"/>
    </source>
</evidence>
<evidence type="ECO:0000256" key="5">
    <source>
        <dbReference type="ARBA" id="ARBA00022989"/>
    </source>
</evidence>
<feature type="transmembrane region" description="Helical" evidence="7">
    <location>
        <begin position="134"/>
        <end position="158"/>
    </location>
</feature>
<comment type="subcellular location">
    <subcellularLocation>
        <location evidence="1 7">Cell membrane</location>
        <topology evidence="1 7">Multi-pass membrane protein</topology>
    </subcellularLocation>
</comment>
<feature type="transmembrane region" description="Helical" evidence="7">
    <location>
        <begin position="178"/>
        <end position="197"/>
    </location>
</feature>
<organism evidence="9 10">
    <name type="scientific">Microbacterium esteraromaticum</name>
    <dbReference type="NCBI Taxonomy" id="57043"/>
    <lineage>
        <taxon>Bacteria</taxon>
        <taxon>Bacillati</taxon>
        <taxon>Actinomycetota</taxon>
        <taxon>Actinomycetes</taxon>
        <taxon>Micrococcales</taxon>
        <taxon>Microbacteriaceae</taxon>
        <taxon>Microbacterium</taxon>
    </lineage>
</organism>
<evidence type="ECO:0000256" key="3">
    <source>
        <dbReference type="ARBA" id="ARBA00022475"/>
    </source>
</evidence>
<keyword evidence="5 7" id="KW-1133">Transmembrane helix</keyword>
<feature type="transmembrane region" description="Helical" evidence="7">
    <location>
        <begin position="235"/>
        <end position="261"/>
    </location>
</feature>
<dbReference type="RefSeq" id="WP_182254902.1">
    <property type="nucleotide sequence ID" value="NZ_CP043732.1"/>
</dbReference>
<dbReference type="PANTHER" id="PTHR43163:SF6">
    <property type="entry name" value="DIPEPTIDE TRANSPORT SYSTEM PERMEASE PROTEIN DPPB-RELATED"/>
    <property type="match status" value="1"/>
</dbReference>
<dbReference type="InterPro" id="IPR045621">
    <property type="entry name" value="BPD_transp_1_N"/>
</dbReference>
<accession>A0A7D7WEF9</accession>
<dbReference type="Pfam" id="PF00528">
    <property type="entry name" value="BPD_transp_1"/>
    <property type="match status" value="1"/>
</dbReference>
<comment type="similarity">
    <text evidence="7">Belongs to the binding-protein-dependent transport system permease family.</text>
</comment>
<sequence length="318" mass="34207">MIAYVGRRLLQLVPVLAIVMVTLFLLLRLLPGDPTAELLGEDATEEQIAEMRRRLGLDKPIFGQMLDWIGGLLQGDLGQSWLTREPVAATVMSRLPVTLELVLIALLFSLILGIPGGVIAAVRKGKATDAAITSVSMFFLAIPHFYLAILLILIFAVGLKLLPASGYVPFGSSPLQNIRYMILPATAVAVTVVAVVARQTRGSLLETLELDFTRTATAFGISQRGVVLRYALRNALVPVATVIGLQVGALMSATVVTESIFTLPGMGTLIVDAIFSRDLPIVQGAVLVVVLLVLLVNLLTDLLYAALDPRISYRKVSR</sequence>
<reference evidence="9 10" key="1">
    <citation type="journal article" date="2020" name="Front. Microbiol.">
        <title>Design of Bacterial Strain-Specific qPCR Assays Using NGS Data and Publicly Available Resources and Its Application to Track Biocontrol Strains.</title>
        <authorList>
            <person name="Hernandez I."/>
            <person name="Sant C."/>
            <person name="Martinez R."/>
            <person name="Fernandez C."/>
        </authorList>
    </citation>
    <scope>NUCLEOTIDE SEQUENCE [LARGE SCALE GENOMIC DNA]</scope>
    <source>
        <strain evidence="9 10">B24</strain>
    </source>
</reference>
<dbReference type="PROSITE" id="PS50928">
    <property type="entry name" value="ABC_TM1"/>
    <property type="match status" value="1"/>
</dbReference>
<feature type="transmembrane region" description="Helical" evidence="7">
    <location>
        <begin position="12"/>
        <end position="30"/>
    </location>
</feature>
<dbReference type="Pfam" id="PF19300">
    <property type="entry name" value="BPD_transp_1_N"/>
    <property type="match status" value="1"/>
</dbReference>
<keyword evidence="6 7" id="KW-0472">Membrane</keyword>
<dbReference type="GO" id="GO:0055085">
    <property type="term" value="P:transmembrane transport"/>
    <property type="evidence" value="ECO:0007669"/>
    <property type="project" value="InterPro"/>
</dbReference>
<name>A0A7D7WEF9_9MICO</name>
<feature type="transmembrane region" description="Helical" evidence="7">
    <location>
        <begin position="101"/>
        <end position="122"/>
    </location>
</feature>
<dbReference type="Gene3D" id="1.10.3720.10">
    <property type="entry name" value="MetI-like"/>
    <property type="match status" value="1"/>
</dbReference>
<evidence type="ECO:0000256" key="6">
    <source>
        <dbReference type="ARBA" id="ARBA00023136"/>
    </source>
</evidence>
<evidence type="ECO:0000259" key="8">
    <source>
        <dbReference type="PROSITE" id="PS50928"/>
    </source>
</evidence>
<keyword evidence="2 7" id="KW-0813">Transport</keyword>
<evidence type="ECO:0000256" key="1">
    <source>
        <dbReference type="ARBA" id="ARBA00004651"/>
    </source>
</evidence>
<dbReference type="InterPro" id="IPR035906">
    <property type="entry name" value="MetI-like_sf"/>
</dbReference>
<gene>
    <name evidence="9" type="ORF">FVO59_04040</name>
</gene>